<gene>
    <name evidence="1" type="ORF">NK6_9893</name>
</gene>
<organism evidence="1 2">
    <name type="scientific">Bradyrhizobium diazoefficiens</name>
    <dbReference type="NCBI Taxonomy" id="1355477"/>
    <lineage>
        <taxon>Bacteria</taxon>
        <taxon>Pseudomonadati</taxon>
        <taxon>Pseudomonadota</taxon>
        <taxon>Alphaproteobacteria</taxon>
        <taxon>Hyphomicrobiales</taxon>
        <taxon>Nitrobacteraceae</taxon>
        <taxon>Bradyrhizobium</taxon>
    </lineage>
</organism>
<dbReference type="AlphaFoldDB" id="A0A0E4BWU2"/>
<name>A0A0E4BWU2_9BRAD</name>
<protein>
    <submittedName>
        <fullName evidence="1">Uncharacterized protein</fullName>
    </submittedName>
</protein>
<accession>A0A0E4BWU2</accession>
<evidence type="ECO:0000313" key="1">
    <source>
        <dbReference type="EMBL" id="BAR63027.1"/>
    </source>
</evidence>
<evidence type="ECO:0000313" key="2">
    <source>
        <dbReference type="Proteomes" id="UP000063308"/>
    </source>
</evidence>
<dbReference type="Proteomes" id="UP000063308">
    <property type="component" value="Chromosome"/>
</dbReference>
<proteinExistence type="predicted"/>
<sequence length="47" mass="5096">MRRSAQAAERFRKAALADRFGEETRSNLGSGAVSRLVAAAFQTIRNG</sequence>
<dbReference type="EMBL" id="AP014685">
    <property type="protein sequence ID" value="BAR63027.1"/>
    <property type="molecule type" value="Genomic_DNA"/>
</dbReference>
<reference evidence="1 2" key="1">
    <citation type="submission" date="2014-11" db="EMBL/GenBank/DDBJ databases">
        <title>Symbiosis island explosion on the genome of extra-slow-growing strains of soybean bradyrhizobia with massive insertion sequences.</title>
        <authorList>
            <person name="Iida T."/>
            <person name="Minamisawa K."/>
        </authorList>
    </citation>
    <scope>NUCLEOTIDE SEQUENCE [LARGE SCALE GENOMIC DNA]</scope>
    <source>
        <strain evidence="1 2">NK6</strain>
    </source>
</reference>